<protein>
    <submittedName>
        <fullName evidence="3">Uncharacterized protein</fullName>
    </submittedName>
</protein>
<organism evidence="3 4">
    <name type="scientific">Leptomonas seymouri</name>
    <dbReference type="NCBI Taxonomy" id="5684"/>
    <lineage>
        <taxon>Eukaryota</taxon>
        <taxon>Discoba</taxon>
        <taxon>Euglenozoa</taxon>
        <taxon>Kinetoplastea</taxon>
        <taxon>Metakinetoplastina</taxon>
        <taxon>Trypanosomatida</taxon>
        <taxon>Trypanosomatidae</taxon>
        <taxon>Leishmaniinae</taxon>
        <taxon>Leptomonas</taxon>
    </lineage>
</organism>
<feature type="compositionally biased region" description="Low complexity" evidence="1">
    <location>
        <begin position="93"/>
        <end position="104"/>
    </location>
</feature>
<sequence length="956" mass="98684">MRSETNNEWAEDPSADPQRPGGSDAGRYTDNSQSVSHPPTHSHSRDGSGGRVTVAYTNDGAPRSGRGQRPSGFRVPDASPPPRLPAKYAAQVTAATTPRGAPAGRHNEVSGSSASPAVYEDDDDGYDDGDEEDGSLEFGEREWECEEDGEWDDVDEDDNEEEEEEQDGSDRGARALQFDSEEGDAGSCQPAAFVTATSISTAASANPFERTVTAKGEQLKPAFDFPVTTNAFRRATPKARAGYSVGYTPAEDASSEDTSRASPPRNTECGPAASQAFGGHTTPAWGFGSPSFFNAAGSASAAAAGPKDAAAAPGSIKANLFARPALAGHEKPVFGSTSTPSLPFQRSTPAVEPSAGATVFGPRLPLCDASSKPNFGVPPAGAAGFGKADTNSASPLSAMQSTEPHGSSTAPVTASVFSAPAATAPAAGGGGLPHPAIPAPSAASLFARPFQASPPVSTERKPNFSPPSSQAPTAATAATFAGFGVTPATTAFKDTATAQASVAGTAGRADVAHKAPLTLCTAQPMAPHQTEAQRAAEGAAAAMQLPAKSASAASRAFTSLAHNSTSAAAKNREGGTSLEFSKALQGGPTLPSSVLLQRPILETVEVKPQSPSQQSSSMDYSTLVASPRIDQHDEDGEDDEGKDEAEMGAFNAALAADSAGDATMMNVGSSRCHAVNPNDAATRLSAVTAVGGKRVVPKPAGMAASGRSKAVEDILSAIKDANAANDILNSACEREEHRAWPFSGASSAFSPLLDSGVVSYVGRLQDTLMDENTVAAAEMPATQLCTGRVKLPAPPPASMKVFITHVYNCSQGDMGWLAEPRDRTRVPFTAEGSAPPRSSSSPSSLEVALYCRPLLVHLPDPPLHTSLLRAAGQSRGLRTSVKVLYFVCGSLLPALVRILLHLIVSMGLLVLCILVVDGVWREFPAVGVWVEQVSRILLCLSWRDVQMNDGGAVGVE</sequence>
<dbReference type="OMA" id="MRSETNN"/>
<evidence type="ECO:0000313" key="4">
    <source>
        <dbReference type="Proteomes" id="UP000038009"/>
    </source>
</evidence>
<dbReference type="OrthoDB" id="264369at2759"/>
<feature type="compositionally biased region" description="Polar residues" evidence="1">
    <location>
        <begin position="335"/>
        <end position="348"/>
    </location>
</feature>
<feature type="region of interest" description="Disordered" evidence="1">
    <location>
        <begin position="238"/>
        <end position="281"/>
    </location>
</feature>
<dbReference type="Proteomes" id="UP000038009">
    <property type="component" value="Unassembled WGS sequence"/>
</dbReference>
<dbReference type="EMBL" id="LJSK01000096">
    <property type="protein sequence ID" value="KPI87241.1"/>
    <property type="molecule type" value="Genomic_DNA"/>
</dbReference>
<feature type="transmembrane region" description="Helical" evidence="2">
    <location>
        <begin position="883"/>
        <end position="916"/>
    </location>
</feature>
<accession>A0A0N1PEJ6</accession>
<keyword evidence="2" id="KW-0812">Transmembrane</keyword>
<reference evidence="3 4" key="1">
    <citation type="journal article" date="2015" name="PLoS Pathog.">
        <title>Leptomonas seymouri: Adaptations to the Dixenous Life Cycle Analyzed by Genome Sequencing, Transcriptome Profiling and Co-infection with Leishmania donovani.</title>
        <authorList>
            <person name="Kraeva N."/>
            <person name="Butenko A."/>
            <person name="Hlavacova J."/>
            <person name="Kostygov A."/>
            <person name="Myskova J."/>
            <person name="Grybchuk D."/>
            <person name="Lestinova T."/>
            <person name="Votypka J."/>
            <person name="Volf P."/>
            <person name="Opperdoes F."/>
            <person name="Flegontov P."/>
            <person name="Lukes J."/>
            <person name="Yurchenko V."/>
        </authorList>
    </citation>
    <scope>NUCLEOTIDE SEQUENCE [LARGE SCALE GENOMIC DNA]</scope>
    <source>
        <strain evidence="3 4">ATCC 30220</strain>
    </source>
</reference>
<evidence type="ECO:0000256" key="1">
    <source>
        <dbReference type="SAM" id="MobiDB-lite"/>
    </source>
</evidence>
<keyword evidence="2" id="KW-0472">Membrane</keyword>
<evidence type="ECO:0000256" key="2">
    <source>
        <dbReference type="SAM" id="Phobius"/>
    </source>
</evidence>
<proteinExistence type="predicted"/>
<dbReference type="VEuPathDB" id="TriTrypDB:Lsey_0096_0080"/>
<dbReference type="AlphaFoldDB" id="A0A0N1PEJ6"/>
<evidence type="ECO:0000313" key="3">
    <source>
        <dbReference type="EMBL" id="KPI87241.1"/>
    </source>
</evidence>
<keyword evidence="2" id="KW-1133">Transmembrane helix</keyword>
<keyword evidence="4" id="KW-1185">Reference proteome</keyword>
<feature type="region of interest" description="Disordered" evidence="1">
    <location>
        <begin position="452"/>
        <end position="472"/>
    </location>
</feature>
<feature type="region of interest" description="Disordered" evidence="1">
    <location>
        <begin position="1"/>
        <end position="187"/>
    </location>
</feature>
<feature type="compositionally biased region" description="Acidic residues" evidence="1">
    <location>
        <begin position="143"/>
        <end position="167"/>
    </location>
</feature>
<feature type="compositionally biased region" description="Polar residues" evidence="1">
    <location>
        <begin position="389"/>
        <end position="409"/>
    </location>
</feature>
<comment type="caution">
    <text evidence="3">The sequence shown here is derived from an EMBL/GenBank/DDBJ whole genome shotgun (WGS) entry which is preliminary data.</text>
</comment>
<feature type="compositionally biased region" description="Acidic residues" evidence="1">
    <location>
        <begin position="119"/>
        <end position="135"/>
    </location>
</feature>
<name>A0A0N1PEJ6_LEPSE</name>
<gene>
    <name evidence="3" type="ORF">ABL78_3678</name>
</gene>
<feature type="compositionally biased region" description="Polar residues" evidence="1">
    <location>
        <begin position="29"/>
        <end position="41"/>
    </location>
</feature>
<feature type="region of interest" description="Disordered" evidence="1">
    <location>
        <begin position="331"/>
        <end position="355"/>
    </location>
</feature>
<feature type="region of interest" description="Disordered" evidence="1">
    <location>
        <begin position="382"/>
        <end position="411"/>
    </location>
</feature>